<dbReference type="Proteomes" id="UP000324222">
    <property type="component" value="Unassembled WGS sequence"/>
</dbReference>
<organism evidence="3 4">
    <name type="scientific">Portunus trituberculatus</name>
    <name type="common">Swimming crab</name>
    <name type="synonym">Neptunus trituberculatus</name>
    <dbReference type="NCBI Taxonomy" id="210409"/>
    <lineage>
        <taxon>Eukaryota</taxon>
        <taxon>Metazoa</taxon>
        <taxon>Ecdysozoa</taxon>
        <taxon>Arthropoda</taxon>
        <taxon>Crustacea</taxon>
        <taxon>Multicrustacea</taxon>
        <taxon>Malacostraca</taxon>
        <taxon>Eumalacostraca</taxon>
        <taxon>Eucarida</taxon>
        <taxon>Decapoda</taxon>
        <taxon>Pleocyemata</taxon>
        <taxon>Brachyura</taxon>
        <taxon>Eubrachyura</taxon>
        <taxon>Portunoidea</taxon>
        <taxon>Portunidae</taxon>
        <taxon>Portuninae</taxon>
        <taxon>Portunus</taxon>
    </lineage>
</organism>
<evidence type="ECO:0000256" key="2">
    <source>
        <dbReference type="SAM" id="Phobius"/>
    </source>
</evidence>
<keyword evidence="2" id="KW-1133">Transmembrane helix</keyword>
<dbReference type="EMBL" id="VSRR010000354">
    <property type="protein sequence ID" value="MPC14478.1"/>
    <property type="molecule type" value="Genomic_DNA"/>
</dbReference>
<accession>A0A5B7CYX4</accession>
<gene>
    <name evidence="3" type="ORF">E2C01_007245</name>
</gene>
<evidence type="ECO:0000256" key="1">
    <source>
        <dbReference type="SAM" id="MobiDB-lite"/>
    </source>
</evidence>
<evidence type="ECO:0000313" key="3">
    <source>
        <dbReference type="EMBL" id="MPC14478.1"/>
    </source>
</evidence>
<feature type="region of interest" description="Disordered" evidence="1">
    <location>
        <begin position="121"/>
        <end position="142"/>
    </location>
</feature>
<name>A0A5B7CYX4_PORTR</name>
<keyword evidence="2" id="KW-0472">Membrane</keyword>
<sequence>MRARERVIKGGDSWRKETLVPLFFTSISSFLFAPLLFLLPPLPSLLTLPPRFFPLRSSRCGKTAKGGLWRRQGEREALDNKHISGTIPASASPRRDKASDVPIRLDSPKLQCPIQFQGPQAPPHLNNCGGGAAVPGRPTHSA</sequence>
<proteinExistence type="predicted"/>
<feature type="compositionally biased region" description="Basic and acidic residues" evidence="1">
    <location>
        <begin position="71"/>
        <end position="82"/>
    </location>
</feature>
<reference evidence="3 4" key="1">
    <citation type="submission" date="2019-05" db="EMBL/GenBank/DDBJ databases">
        <title>Another draft genome of Portunus trituberculatus and its Hox gene families provides insights of decapod evolution.</title>
        <authorList>
            <person name="Jeong J.-H."/>
            <person name="Song I."/>
            <person name="Kim S."/>
            <person name="Choi T."/>
            <person name="Kim D."/>
            <person name="Ryu S."/>
            <person name="Kim W."/>
        </authorList>
    </citation>
    <scope>NUCLEOTIDE SEQUENCE [LARGE SCALE GENOMIC DNA]</scope>
    <source>
        <tissue evidence="3">Muscle</tissue>
    </source>
</reference>
<keyword evidence="4" id="KW-1185">Reference proteome</keyword>
<feature type="transmembrane region" description="Helical" evidence="2">
    <location>
        <begin position="20"/>
        <end position="39"/>
    </location>
</feature>
<protein>
    <submittedName>
        <fullName evidence="3">Uncharacterized protein</fullName>
    </submittedName>
</protein>
<evidence type="ECO:0000313" key="4">
    <source>
        <dbReference type="Proteomes" id="UP000324222"/>
    </source>
</evidence>
<keyword evidence="2" id="KW-0812">Transmembrane</keyword>
<feature type="region of interest" description="Disordered" evidence="1">
    <location>
        <begin position="62"/>
        <end position="101"/>
    </location>
</feature>
<comment type="caution">
    <text evidence="3">The sequence shown here is derived from an EMBL/GenBank/DDBJ whole genome shotgun (WGS) entry which is preliminary data.</text>
</comment>
<dbReference type="AlphaFoldDB" id="A0A5B7CYX4"/>